<keyword evidence="7" id="KW-1185">Reference proteome</keyword>
<evidence type="ECO:0000256" key="1">
    <source>
        <dbReference type="ARBA" id="ARBA00004141"/>
    </source>
</evidence>
<dbReference type="InterPro" id="IPR001129">
    <property type="entry name" value="Membr-assoc_MAPEG"/>
</dbReference>
<gene>
    <name evidence="6" type="ORF">CVT24_009865</name>
</gene>
<keyword evidence="3 5" id="KW-1133">Transmembrane helix</keyword>
<dbReference type="PANTHER" id="PTHR10250:SF26">
    <property type="entry name" value="GLUTATHIONE S-TRANSFERASE 3, MITOCHONDRIAL"/>
    <property type="match status" value="1"/>
</dbReference>
<reference evidence="6 7" key="1">
    <citation type="journal article" date="2018" name="Evol. Lett.">
        <title>Horizontal gene cluster transfer increased hallucinogenic mushroom diversity.</title>
        <authorList>
            <person name="Reynolds H.T."/>
            <person name="Vijayakumar V."/>
            <person name="Gluck-Thaler E."/>
            <person name="Korotkin H.B."/>
            <person name="Matheny P.B."/>
            <person name="Slot J.C."/>
        </authorList>
    </citation>
    <scope>NUCLEOTIDE SEQUENCE [LARGE SCALE GENOMIC DNA]</scope>
    <source>
        <strain evidence="6 7">2629</strain>
    </source>
</reference>
<evidence type="ECO:0000313" key="6">
    <source>
        <dbReference type="EMBL" id="PPQ71129.1"/>
    </source>
</evidence>
<dbReference type="AlphaFoldDB" id="A0A409VY08"/>
<dbReference type="GO" id="GO:0005783">
    <property type="term" value="C:endoplasmic reticulum"/>
    <property type="evidence" value="ECO:0007669"/>
    <property type="project" value="TreeGrafter"/>
</dbReference>
<feature type="transmembrane region" description="Helical" evidence="5">
    <location>
        <begin position="6"/>
        <end position="26"/>
    </location>
</feature>
<dbReference type="InterPro" id="IPR050997">
    <property type="entry name" value="MAPEG"/>
</dbReference>
<feature type="non-terminal residue" evidence="6">
    <location>
        <position position="1"/>
    </location>
</feature>
<proteinExistence type="predicted"/>
<dbReference type="GO" id="GO:0004364">
    <property type="term" value="F:glutathione transferase activity"/>
    <property type="evidence" value="ECO:0007669"/>
    <property type="project" value="TreeGrafter"/>
</dbReference>
<dbReference type="STRING" id="181874.A0A409VY08"/>
<organism evidence="6 7">
    <name type="scientific">Panaeolus cyanescens</name>
    <dbReference type="NCBI Taxonomy" id="181874"/>
    <lineage>
        <taxon>Eukaryota</taxon>
        <taxon>Fungi</taxon>
        <taxon>Dikarya</taxon>
        <taxon>Basidiomycota</taxon>
        <taxon>Agaricomycotina</taxon>
        <taxon>Agaricomycetes</taxon>
        <taxon>Agaricomycetidae</taxon>
        <taxon>Agaricales</taxon>
        <taxon>Agaricineae</taxon>
        <taxon>Galeropsidaceae</taxon>
        <taxon>Panaeolus</taxon>
    </lineage>
</organism>
<dbReference type="SUPFAM" id="SSF161084">
    <property type="entry name" value="MAPEG domain-like"/>
    <property type="match status" value="1"/>
</dbReference>
<name>A0A409VY08_9AGAR</name>
<comment type="caution">
    <text evidence="6">The sequence shown here is derived from an EMBL/GenBank/DDBJ whole genome shotgun (WGS) entry which is preliminary data.</text>
</comment>
<dbReference type="GO" id="GO:0016020">
    <property type="term" value="C:membrane"/>
    <property type="evidence" value="ECO:0007669"/>
    <property type="project" value="UniProtKB-SubCell"/>
</dbReference>
<keyword evidence="4 5" id="KW-0472">Membrane</keyword>
<evidence type="ECO:0000313" key="7">
    <source>
        <dbReference type="Proteomes" id="UP000284842"/>
    </source>
</evidence>
<protein>
    <recommendedName>
        <fullName evidence="8">Microsomal glutathione S-transferase 3</fullName>
    </recommendedName>
</protein>
<dbReference type="EMBL" id="NHTK01005927">
    <property type="protein sequence ID" value="PPQ71129.1"/>
    <property type="molecule type" value="Genomic_DNA"/>
</dbReference>
<accession>A0A409VY08</accession>
<sequence>NLFSLEYVGAALLSTAVLLFGQNVVVSRYRKAAGIKYPQMYAEKAEADASQAAYRFNCAQRAHQNTLENIPILYVTTLITAMRYPVLAASTCAMFTIGRISYTRGYITGDPAKVHTIRSIY</sequence>
<evidence type="ECO:0000256" key="5">
    <source>
        <dbReference type="SAM" id="Phobius"/>
    </source>
</evidence>
<evidence type="ECO:0008006" key="8">
    <source>
        <dbReference type="Google" id="ProtNLM"/>
    </source>
</evidence>
<dbReference type="GO" id="GO:0004602">
    <property type="term" value="F:glutathione peroxidase activity"/>
    <property type="evidence" value="ECO:0007669"/>
    <property type="project" value="TreeGrafter"/>
</dbReference>
<dbReference type="OrthoDB" id="410651at2759"/>
<dbReference type="PANTHER" id="PTHR10250">
    <property type="entry name" value="MICROSOMAL GLUTATHIONE S-TRANSFERASE"/>
    <property type="match status" value="1"/>
</dbReference>
<dbReference type="Proteomes" id="UP000284842">
    <property type="component" value="Unassembled WGS sequence"/>
</dbReference>
<keyword evidence="2 5" id="KW-0812">Transmembrane</keyword>
<dbReference type="GO" id="GO:0005635">
    <property type="term" value="C:nuclear envelope"/>
    <property type="evidence" value="ECO:0007669"/>
    <property type="project" value="TreeGrafter"/>
</dbReference>
<evidence type="ECO:0000256" key="2">
    <source>
        <dbReference type="ARBA" id="ARBA00022692"/>
    </source>
</evidence>
<dbReference type="Gene3D" id="1.20.120.550">
    <property type="entry name" value="Membrane associated eicosanoid/glutathione metabolism-like domain"/>
    <property type="match status" value="1"/>
</dbReference>
<dbReference type="InParanoid" id="A0A409VY08"/>
<dbReference type="InterPro" id="IPR023352">
    <property type="entry name" value="MAPEG-like_dom_sf"/>
</dbReference>
<dbReference type="Pfam" id="PF01124">
    <property type="entry name" value="MAPEG"/>
    <property type="match status" value="1"/>
</dbReference>
<evidence type="ECO:0000256" key="4">
    <source>
        <dbReference type="ARBA" id="ARBA00023136"/>
    </source>
</evidence>
<comment type="subcellular location">
    <subcellularLocation>
        <location evidence="1">Membrane</location>
        <topology evidence="1">Multi-pass membrane protein</topology>
    </subcellularLocation>
</comment>
<evidence type="ECO:0000256" key="3">
    <source>
        <dbReference type="ARBA" id="ARBA00022989"/>
    </source>
</evidence>